<name>A0A9D1X7T4_9BACT</name>
<dbReference type="AlphaFoldDB" id="A0A9D1X7T4"/>
<dbReference type="SUPFAM" id="SSF48208">
    <property type="entry name" value="Six-hairpin glycosidases"/>
    <property type="match status" value="1"/>
</dbReference>
<dbReference type="Proteomes" id="UP000886740">
    <property type="component" value="Unassembled WGS sequence"/>
</dbReference>
<dbReference type="InterPro" id="IPR008979">
    <property type="entry name" value="Galactose-bd-like_sf"/>
</dbReference>
<dbReference type="GO" id="GO:0005975">
    <property type="term" value="P:carbohydrate metabolic process"/>
    <property type="evidence" value="ECO:0007669"/>
    <property type="project" value="InterPro"/>
</dbReference>
<feature type="domain" description="Alpha-L-rhamnosidase C-terminal" evidence="7">
    <location>
        <begin position="791"/>
        <end position="856"/>
    </location>
</feature>
<comment type="catalytic activity">
    <reaction evidence="1">
        <text>Hydrolysis of terminal non-reducing alpha-L-rhamnose residues in alpha-L-rhamnosides.</text>
        <dbReference type="EC" id="3.2.1.40"/>
    </reaction>
</comment>
<dbReference type="InterPro" id="IPR008902">
    <property type="entry name" value="Rhamnosid_concanavalin"/>
</dbReference>
<dbReference type="PANTHER" id="PTHR33307:SF6">
    <property type="entry name" value="ALPHA-RHAMNOSIDASE (EUROFUNG)-RELATED"/>
    <property type="match status" value="1"/>
</dbReference>
<feature type="domain" description="Alpha-L-rhamnosidase six-hairpin glycosidase" evidence="6">
    <location>
        <begin position="456"/>
        <end position="782"/>
    </location>
</feature>
<reference evidence="8" key="1">
    <citation type="journal article" date="2021" name="PeerJ">
        <title>Extensive microbial diversity within the chicken gut microbiome revealed by metagenomics and culture.</title>
        <authorList>
            <person name="Gilroy R."/>
            <person name="Ravi A."/>
            <person name="Getino M."/>
            <person name="Pursley I."/>
            <person name="Horton D.L."/>
            <person name="Alikhan N.F."/>
            <person name="Baker D."/>
            <person name="Gharbi K."/>
            <person name="Hall N."/>
            <person name="Watson M."/>
            <person name="Adriaenssens E.M."/>
            <person name="Foster-Nyarko E."/>
            <person name="Jarju S."/>
            <person name="Secka A."/>
            <person name="Antonio M."/>
            <person name="Oren A."/>
            <person name="Chaudhuri R.R."/>
            <person name="La Ragione R."/>
            <person name="Hildebrand F."/>
            <person name="Pallen M.J."/>
        </authorList>
    </citation>
    <scope>NUCLEOTIDE SEQUENCE</scope>
    <source>
        <strain evidence="8">ChiGjej6B6-14162</strain>
    </source>
</reference>
<dbReference type="InterPro" id="IPR008928">
    <property type="entry name" value="6-hairpin_glycosidase_sf"/>
</dbReference>
<dbReference type="Gene3D" id="2.60.40.10">
    <property type="entry name" value="Immunoglobulins"/>
    <property type="match status" value="1"/>
</dbReference>
<dbReference type="Pfam" id="PF08531">
    <property type="entry name" value="Bac_rhamnosid_N"/>
    <property type="match status" value="1"/>
</dbReference>
<evidence type="ECO:0000259" key="4">
    <source>
        <dbReference type="Pfam" id="PF05592"/>
    </source>
</evidence>
<dbReference type="Pfam" id="PF25788">
    <property type="entry name" value="Ig_Rha78A_N"/>
    <property type="match status" value="1"/>
</dbReference>
<dbReference type="Gene3D" id="2.60.120.260">
    <property type="entry name" value="Galactose-binding domain-like"/>
    <property type="match status" value="2"/>
</dbReference>
<dbReference type="Pfam" id="PF17389">
    <property type="entry name" value="Bac_rhamnosid6H"/>
    <property type="match status" value="1"/>
</dbReference>
<accession>A0A9D1X7T4</accession>
<dbReference type="Pfam" id="PF05592">
    <property type="entry name" value="Bac_rhamnosid"/>
    <property type="match status" value="1"/>
</dbReference>
<evidence type="ECO:0000259" key="7">
    <source>
        <dbReference type="Pfam" id="PF17390"/>
    </source>
</evidence>
<dbReference type="InterPro" id="IPR013737">
    <property type="entry name" value="Bac_rhamnosid_N"/>
</dbReference>
<evidence type="ECO:0000313" key="8">
    <source>
        <dbReference type="EMBL" id="HIX74433.1"/>
    </source>
</evidence>
<protein>
    <recommendedName>
        <fullName evidence="2">alpha-L-rhamnosidase</fullName>
        <ecNumber evidence="2">3.2.1.40</ecNumber>
    </recommendedName>
</protein>
<dbReference type="Gene3D" id="2.60.420.10">
    <property type="entry name" value="Maltose phosphorylase, domain 3"/>
    <property type="match status" value="1"/>
</dbReference>
<dbReference type="EMBL" id="DXEL01000040">
    <property type="protein sequence ID" value="HIX74433.1"/>
    <property type="molecule type" value="Genomic_DNA"/>
</dbReference>
<dbReference type="InterPro" id="IPR016007">
    <property type="entry name" value="Alpha_rhamnosid"/>
</dbReference>
<dbReference type="Pfam" id="PF17390">
    <property type="entry name" value="Bac_rhamnosid_C"/>
    <property type="match status" value="1"/>
</dbReference>
<proteinExistence type="predicted"/>
<evidence type="ECO:0000256" key="1">
    <source>
        <dbReference type="ARBA" id="ARBA00001445"/>
    </source>
</evidence>
<comment type="caution">
    <text evidence="8">The sequence shown here is derived from an EMBL/GenBank/DDBJ whole genome shotgun (WGS) entry which is preliminary data.</text>
</comment>
<dbReference type="InterPro" id="IPR035396">
    <property type="entry name" value="Bac_rhamnosid6H"/>
</dbReference>
<evidence type="ECO:0000256" key="2">
    <source>
        <dbReference type="ARBA" id="ARBA00012652"/>
    </source>
</evidence>
<dbReference type="PANTHER" id="PTHR33307">
    <property type="entry name" value="ALPHA-RHAMNOSIDASE (EUROFUNG)"/>
    <property type="match status" value="1"/>
</dbReference>
<reference evidence="8" key="2">
    <citation type="submission" date="2021-04" db="EMBL/GenBank/DDBJ databases">
        <authorList>
            <person name="Gilroy R."/>
        </authorList>
    </citation>
    <scope>NUCLEOTIDE SEQUENCE</scope>
    <source>
        <strain evidence="8">ChiGjej6B6-14162</strain>
    </source>
</reference>
<organism evidence="8 9">
    <name type="scientific">Candidatus Parabacteroides intestinipullorum</name>
    <dbReference type="NCBI Taxonomy" id="2838723"/>
    <lineage>
        <taxon>Bacteria</taxon>
        <taxon>Pseudomonadati</taxon>
        <taxon>Bacteroidota</taxon>
        <taxon>Bacteroidia</taxon>
        <taxon>Bacteroidales</taxon>
        <taxon>Tannerellaceae</taxon>
        <taxon>Parabacteroides</taxon>
    </lineage>
</organism>
<dbReference type="EC" id="3.2.1.40" evidence="2"/>
<dbReference type="SUPFAM" id="SSF49785">
    <property type="entry name" value="Galactose-binding domain-like"/>
    <property type="match status" value="1"/>
</dbReference>
<evidence type="ECO:0000259" key="5">
    <source>
        <dbReference type="Pfam" id="PF08531"/>
    </source>
</evidence>
<dbReference type="InterPro" id="IPR012341">
    <property type="entry name" value="6hp_glycosidase-like_sf"/>
</dbReference>
<dbReference type="GO" id="GO:0030596">
    <property type="term" value="F:alpha-L-rhamnosidase activity"/>
    <property type="evidence" value="ECO:0007669"/>
    <property type="project" value="UniProtKB-EC"/>
</dbReference>
<feature type="domain" description="Bacterial alpha-L-rhamnosidase N-terminal" evidence="5">
    <location>
        <begin position="160"/>
        <end position="331"/>
    </location>
</feature>
<evidence type="ECO:0000259" key="6">
    <source>
        <dbReference type="Pfam" id="PF17389"/>
    </source>
</evidence>
<gene>
    <name evidence="8" type="ORF">H9977_05310</name>
</gene>
<dbReference type="PIRSF" id="PIRSF010631">
    <property type="entry name" value="A-rhamnsds"/>
    <property type="match status" value="1"/>
</dbReference>
<dbReference type="Gene3D" id="1.50.10.10">
    <property type="match status" value="1"/>
</dbReference>
<feature type="domain" description="Alpha-L-rhamnosidase concanavalin-like" evidence="4">
    <location>
        <begin position="341"/>
        <end position="451"/>
    </location>
</feature>
<evidence type="ECO:0000256" key="3">
    <source>
        <dbReference type="ARBA" id="ARBA00022801"/>
    </source>
</evidence>
<keyword evidence="3 8" id="KW-0378">Hydrolase</keyword>
<dbReference type="InterPro" id="IPR013783">
    <property type="entry name" value="Ig-like_fold"/>
</dbReference>
<evidence type="ECO:0000313" key="9">
    <source>
        <dbReference type="Proteomes" id="UP000886740"/>
    </source>
</evidence>
<dbReference type="InterPro" id="IPR035398">
    <property type="entry name" value="Bac_rhamnosid_C"/>
</dbReference>
<sequence>MKIIWTTLALAAALNATGQEIRDMRCEYLENPLGIDTYSPRLGWRLDASQDGAGQTAFRVIVGTDSLRVAQGEGDTWDSKTIESDRITTRYAGKELTPFTPYYWKVIVRDQTGKNIESPVARFETGMMSVNNWQGAWISDGHDPEYKPAPYFRKVFDAGKPIRSARAYIAVAGLYELYINGERIGDHRLDPAFTRFDKRTLYVTYDVTQQLQQGANAIGVILGNGWYNHQSKAVWDFDKAGWRNRPAFCMDLRIEYEDGSEAVISTDRSWKTADGPLRLNSIYTAEHYDYRLEQPDWCQPGFDDGKWSNASFRQAPAEKIVAQQLRPIRTIETLQPVNVRQIDDTTYVYDFGRNFAGITHLKMKAGWKNGLVRLKHGERLYDNGRVDLSNIDVYFKGGADDPFQTDLITLAEGQAVDFYPRFNYKGFRYVEVTTNRPYEMKPENLTAYVTHSDVPQTGLIHSSDSLINRIWAAGLAAYTSNLMGYPTDCPQREKNGWTGDGHFAIETGLYNYDGITIYEKWLADHQDEQQPNGVLPDIIPTWGWGYGTDNGTDWTSTIALIPWNLYLFYGDHHALESCYNNIKRYVDYVDRISVDHLTTFGRGDWVPVRSKSSKELTSSVYFYVDAQILAKAAQLFGKTDDHNHYSQLAEQIKQAINEKYLDEEKGLYASGTQTELSVPLYLGIVPDQAKAKVAQNLAEKVKADNYHLDVGVLGTKAILNVLSANGYDEIAYRLATQDGYPSWGWWIKNGATTFLENWDLKATRDISDNHIMFAEVVAWLHKGLGGIYPDERQPGFKHTLLRPYFPTDLKSFTASHKSPYGEIISSWEKRGKRINYQVTIPAGCSATLTIPENIRSDQKTIDLTSGTHTFQFSEK</sequence>